<keyword evidence="3" id="KW-0347">Helicase</keyword>
<protein>
    <submittedName>
        <fullName evidence="3">DNA helicase</fullName>
    </submittedName>
</protein>
<dbReference type="EMBL" id="JAAMCP010000003">
    <property type="protein sequence ID" value="NTF36278.1"/>
    <property type="molecule type" value="Genomic_DNA"/>
</dbReference>
<dbReference type="Gene3D" id="3.40.50.300">
    <property type="entry name" value="P-loop containing nucleotide triphosphate hydrolases"/>
    <property type="match status" value="1"/>
</dbReference>
<name>A0AAE7R396_9HYPH</name>
<keyword evidence="5" id="KW-1185">Reference proteome</keyword>
<dbReference type="PROSITE" id="PS51194">
    <property type="entry name" value="HELICASE_CTER"/>
    <property type="match status" value="1"/>
</dbReference>
<dbReference type="AlphaFoldDB" id="A0AAE7R396"/>
<keyword evidence="3" id="KW-0378">Hydrolase</keyword>
<reference evidence="2 5" key="1">
    <citation type="journal article" date="2020" name="Science">
        <title>Unexpected conservation and global transmission of agrobacterial virulence plasmids.</title>
        <authorList>
            <person name="Weisberg A.J."/>
            <person name="Davis E.W. 2nd"/>
            <person name="Tabima J."/>
            <person name="Belcher M.S."/>
            <person name="Miller M."/>
            <person name="Kuo C.H."/>
            <person name="Loper J.E."/>
            <person name="Grunwald N.J."/>
            <person name="Putnam M.L."/>
            <person name="Chang J.H."/>
        </authorList>
    </citation>
    <scope>NUCLEOTIDE SEQUENCE [LARGE SCALE GENOMIC DNA]</scope>
    <source>
        <strain evidence="2 5">A19/93</strain>
    </source>
</reference>
<feature type="domain" description="Helicase C-terminal" evidence="1">
    <location>
        <begin position="753"/>
        <end position="911"/>
    </location>
</feature>
<dbReference type="SUPFAM" id="SSF52540">
    <property type="entry name" value="P-loop containing nucleoside triphosphate hydrolases"/>
    <property type="match status" value="1"/>
</dbReference>
<organism evidence="3 4">
    <name type="scientific">Agrobacterium rubi</name>
    <dbReference type="NCBI Taxonomy" id="28099"/>
    <lineage>
        <taxon>Bacteria</taxon>
        <taxon>Pseudomonadati</taxon>
        <taxon>Pseudomonadota</taxon>
        <taxon>Alphaproteobacteria</taxon>
        <taxon>Hyphomicrobiales</taxon>
        <taxon>Rhizobiaceae</taxon>
        <taxon>Rhizobium/Agrobacterium group</taxon>
        <taxon>Agrobacterium</taxon>
    </lineage>
</organism>
<dbReference type="Pfam" id="PF00271">
    <property type="entry name" value="Helicase_C"/>
    <property type="match status" value="1"/>
</dbReference>
<proteinExistence type="predicted"/>
<reference evidence="3" key="2">
    <citation type="submission" date="2020-02" db="EMBL/GenBank/DDBJ databases">
        <title>Unexpected conservation and global transmission of agrobacterial virulence plasmids.</title>
        <authorList>
            <person name="Weisberg A.J."/>
            <person name="Davis E.W. II"/>
            <person name="Tabima J.R."/>
            <person name="Belcher M.S."/>
            <person name="Miller M."/>
            <person name="Kuo C.-H."/>
            <person name="Loper J.E."/>
            <person name="Grunwald N.J."/>
            <person name="Putnam M.L."/>
            <person name="Chang J.H."/>
        </authorList>
    </citation>
    <scope>NUCLEOTIDE SEQUENCE</scope>
    <source>
        <strain evidence="3">W2/73</strain>
    </source>
</reference>
<accession>A0AAE7R396</accession>
<dbReference type="KEGG" id="arui:G6M88_13585"/>
<dbReference type="CDD" id="cd18785">
    <property type="entry name" value="SF2_C"/>
    <property type="match status" value="1"/>
</dbReference>
<sequence length="1027" mass="115326">MPEFIKFSIDNDVRYIVAERFTNFLSELVVSDARGDTVSQSDFAPAGRYWLGRLGPKDAVMLLDDRADRLEPCAIGVRLRPSQHEIQFSVDLNWSLWKRTKVKNREQKFEWDKSERIKFSTTVAVTSEIGEHVVAASELQSILLSKGGVGLSAEIRVRISGRSEEKRTVEITFVNTSDEVDDFAAGRFFECSMSVRDFPRRAFELESLPDSFRYDRKVEAFGLNCGAIVEDGIVRTVDAPSVTRQRPAYWNSPLPQPDFSFHLLSINPLETCEQLISALESWGADNWSKRSLDTRAHLEKWSSGMRDQAESEAEQFRDEVARIKEGSRILASDANIHRAFCAMNHAMALASQGKYASWRPFQLGFLLANLATLSRQDDVETDIVDIVWFATGGGKTETYLGLLLTAAMLDRIRGKMSGTTAWSRFPLRLLSLQQTQRFSNALAAAEVVRRELGLGGDPFSLGFLVGGNATPNRIKKESDRPAEDADKIGEMDDPFLLLDQCPFCRSTNIHTRFDRKSWRLVHVCRNSECSEAEKPLPIYVVDDEIWRFLPTVVVGTLDKAANIARQPGMRSLLGAPNGLCRCDGHGYTYSRRGDFPQGCLVPGCRGGEPLPLPQDATLYAPTFRLQDELHLLRDSLGAVDSHYEAALDGLQEEISGRRVKILASSATLAGYEKQVEVLYRRRGRVFPQAAPKEGQGFWTGDSASLMRRFIALAPRRLTVEFAADQLILTMQTAIRKILANPDELERLINVDPQFSEFLTNIYGTTVVYGNTLQDLDAVVRSAETSEIDPPPNIASLTGRVDFREVRETLNRLQAPEENFHERLHLIAASSMMSHGVDIDRLNVMIMLALPLGVAEFIQATARVGRTWPGLVITVPKMTRERDASVYRTFPLFVSHGDRFVEPIPITRKSRRVLERTIAGLEMARILQIHEPASQKRLVTLRDFGDLIRNNPNVLEEDASAIAAALGIDRQDYFLHEQLLSWFRAFSRNQRQPSADMKFISDLSPTGSPMLSLRDVDEQAPIFGDSTK</sequence>
<keyword evidence="3" id="KW-0547">Nucleotide-binding</keyword>
<evidence type="ECO:0000313" key="4">
    <source>
        <dbReference type="Proteomes" id="UP000663912"/>
    </source>
</evidence>
<dbReference type="EMBL" id="CP049206">
    <property type="protein sequence ID" value="QTG01355.1"/>
    <property type="molecule type" value="Genomic_DNA"/>
</dbReference>
<dbReference type="Proteomes" id="UP000822331">
    <property type="component" value="Unassembled WGS sequence"/>
</dbReference>
<keyword evidence="3" id="KW-0067">ATP-binding</keyword>
<dbReference type="Proteomes" id="UP000663912">
    <property type="component" value="Chromosome 1"/>
</dbReference>
<gene>
    <name evidence="2" type="ORF">G6L72_06050</name>
    <name evidence="3" type="ORF">G6M88_13585</name>
</gene>
<evidence type="ECO:0000313" key="3">
    <source>
        <dbReference type="EMBL" id="QTG01355.1"/>
    </source>
</evidence>
<dbReference type="SMART" id="SM00490">
    <property type="entry name" value="HELICc"/>
    <property type="match status" value="1"/>
</dbReference>
<dbReference type="InterPro" id="IPR027417">
    <property type="entry name" value="P-loop_NTPase"/>
</dbReference>
<evidence type="ECO:0000313" key="2">
    <source>
        <dbReference type="EMBL" id="NTF36278.1"/>
    </source>
</evidence>
<evidence type="ECO:0000259" key="1">
    <source>
        <dbReference type="PROSITE" id="PS51194"/>
    </source>
</evidence>
<dbReference type="GO" id="GO:0004386">
    <property type="term" value="F:helicase activity"/>
    <property type="evidence" value="ECO:0007669"/>
    <property type="project" value="UniProtKB-KW"/>
</dbReference>
<dbReference type="InterPro" id="IPR001650">
    <property type="entry name" value="Helicase_C-like"/>
</dbReference>
<evidence type="ECO:0000313" key="5">
    <source>
        <dbReference type="Proteomes" id="UP000822331"/>
    </source>
</evidence>
<dbReference type="RefSeq" id="WP_065698311.1">
    <property type="nucleotide sequence ID" value="NZ_CP049206.1"/>
</dbReference>